<evidence type="ECO:0000256" key="1">
    <source>
        <dbReference type="SAM" id="MobiDB-lite"/>
    </source>
</evidence>
<evidence type="ECO:0000313" key="2">
    <source>
        <dbReference type="EMBL" id="CAD8897390.1"/>
    </source>
</evidence>
<dbReference type="NCBIfam" id="TIGR04312">
    <property type="entry name" value="choice_anch_B"/>
    <property type="match status" value="1"/>
</dbReference>
<reference evidence="2" key="1">
    <citation type="submission" date="2021-01" db="EMBL/GenBank/DDBJ databases">
        <authorList>
            <person name="Corre E."/>
            <person name="Pelletier E."/>
            <person name="Niang G."/>
            <person name="Scheremetjew M."/>
            <person name="Finn R."/>
            <person name="Kale V."/>
            <person name="Holt S."/>
            <person name="Cochrane G."/>
            <person name="Meng A."/>
            <person name="Brown T."/>
            <person name="Cohen L."/>
        </authorList>
    </citation>
    <scope>NUCLEOTIDE SEQUENCE</scope>
    <source>
        <strain evidence="2">308</strain>
    </source>
</reference>
<dbReference type="InterPro" id="IPR027589">
    <property type="entry name" value="Choice_anch_B"/>
</dbReference>
<protein>
    <submittedName>
        <fullName evidence="2">Uncharacterized protein</fullName>
    </submittedName>
</protein>
<feature type="compositionally biased region" description="Polar residues" evidence="1">
    <location>
        <begin position="534"/>
        <end position="554"/>
    </location>
</feature>
<gene>
    <name evidence="2" type="ORF">CHYS00102_LOCUS24604</name>
</gene>
<feature type="region of interest" description="Disordered" evidence="1">
    <location>
        <begin position="530"/>
        <end position="562"/>
    </location>
</feature>
<dbReference type="InterPro" id="IPR013211">
    <property type="entry name" value="LVIVD"/>
</dbReference>
<dbReference type="EMBL" id="HBFR01033695">
    <property type="protein sequence ID" value="CAD8897390.1"/>
    <property type="molecule type" value="Transcribed_RNA"/>
</dbReference>
<dbReference type="AlphaFoldDB" id="A0A7S1BTC3"/>
<accession>A0A7S1BTC3</accession>
<dbReference type="SUPFAM" id="SSF75011">
    <property type="entry name" value="3-carboxy-cis,cis-mucoante lactonizing enzyme"/>
    <property type="match status" value="1"/>
</dbReference>
<dbReference type="Pfam" id="PF08309">
    <property type="entry name" value="LVIVD"/>
    <property type="match status" value="2"/>
</dbReference>
<proteinExistence type="predicted"/>
<sequence>MRLRSAFLPPLYAISVGLLLFIPRVWANMDMFESFRYRLNFLREHNQISKKQYNHIVFQLIKNDPQILDVSMEDKSIKNDTQILDISMEDKSMQHSRPSLSIEVTLAFFEWIQKEFNEDRLSFETADLIRNLFNLYPASVEISDASAPPNEPAPANYEGNGIVELFSRLDYDPAFWRYTYTGIWGYAKGKREYALHCTSKGLNILDVTTDDIVRVQFIAMEGGWVWRDVATHLNYAYVGSQGEGGEAFIINLENLSGSSAHGEGSDPIPPEHIKNIGWAEYGHTVNVDKGLLFLNTAKFDIGCAIFDLLEDPWNPKLLVESTIDLQNGFGDCHDSFVQTIDDKDFFIVSEGRKKKWTFSDITDIRTSDESIKVSSETPFLDSHFYAHEGVVSDDGKTLFGFDEFDGFDIVAYDISDPSDPKLIRMFQWSGDSTESAHVHNGFVRGDYLFVAYYEAGLRVFDISNIQERVSQVGHYETYRDPNGDGVFEKEISGQYNGAWNVYLDLPSGKILVSDRKYGLYVMTLKAGHDGTPSAMPSDSPTASNHPSHIPSSAPTPCPEDDDNVFLYKNGQEKTCRWLKKNKSKKKHCEKLVNATPMLPAPQDACPVTCDACDPFYENKKSKFYLKEKKGKIKTKTCQWLAKKKGPKITKICNKYTASGGGYGPPLKVCPQTCAIPTLAPSHVPSMTPSKSSSPSGKTWHEFTKGDPLVKFPVYNGDSETEKFFVRVPCRGSHFKILLFGHYGQNSHIELWHKRSTGNIFCNEGGDKDWFGGKYTEFPIKSTPCGPGAIPEYLYFIIRIEKSSDSIKIIASSEDPDISDRIYYEATFDETDGACSQPTHEVSAQDLDYFGKILFFAG</sequence>
<name>A0A7S1BTC3_9STRA</name>
<organism evidence="2">
    <name type="scientific">Corethron hystrix</name>
    <dbReference type="NCBI Taxonomy" id="216773"/>
    <lineage>
        <taxon>Eukaryota</taxon>
        <taxon>Sar</taxon>
        <taxon>Stramenopiles</taxon>
        <taxon>Ochrophyta</taxon>
        <taxon>Bacillariophyta</taxon>
        <taxon>Coscinodiscophyceae</taxon>
        <taxon>Corethrophycidae</taxon>
        <taxon>Corethrales</taxon>
        <taxon>Corethraceae</taxon>
        <taxon>Corethron</taxon>
    </lineage>
</organism>